<keyword evidence="2" id="KW-0472">Membrane</keyword>
<keyword evidence="2" id="KW-1133">Transmembrane helix</keyword>
<dbReference type="EMBL" id="CP001808">
    <property type="protein sequence ID" value="ACY49722.1"/>
    <property type="molecule type" value="Genomic_DNA"/>
</dbReference>
<evidence type="ECO:0000313" key="4">
    <source>
        <dbReference type="Proteomes" id="UP000002221"/>
    </source>
</evidence>
<keyword evidence="4" id="KW-1185">Reference proteome</keyword>
<evidence type="ECO:0000256" key="2">
    <source>
        <dbReference type="SAM" id="Phobius"/>
    </source>
</evidence>
<dbReference type="RefSeq" id="WP_012845332.1">
    <property type="nucleotide sequence ID" value="NC_013502.1"/>
</dbReference>
<dbReference type="KEGG" id="rmr:Rmar_2855"/>
<sequence length="202" mass="22950">MNEGDRILEAERQIRQLAEELDRLFRAANLLKSAQEQLDEVAQSSRRLVEETGKFITTAGDIVARLSEADLPRQIEAITQQVREAHERLLATLQEHVAALQSLEEEESGRLRERLENLERLQEDRFEQLRDLLGAIQKGQHEGVSALREAIQQNTTAIRSLMEEESGRLRETLKALQTRVTLVLATLGVIILLLLLLIFRAG</sequence>
<dbReference type="InterPro" id="IPR027267">
    <property type="entry name" value="AH/BAR_dom_sf"/>
</dbReference>
<proteinExistence type="predicted"/>
<feature type="coiled-coil region" evidence="1">
    <location>
        <begin position="83"/>
        <end position="132"/>
    </location>
</feature>
<protein>
    <submittedName>
        <fullName evidence="3">Uncharacterized protein</fullName>
    </submittedName>
</protein>
<keyword evidence="3" id="KW-0614">Plasmid</keyword>
<geneLocation type="plasmid" evidence="3 4">
    <name>pRMAR01</name>
</geneLocation>
<dbReference type="Gene3D" id="1.20.1270.60">
    <property type="entry name" value="Arfaptin homology (AH) domain/BAR domain"/>
    <property type="match status" value="1"/>
</dbReference>
<accession>D0MKQ8</accession>
<reference evidence="3 4" key="1">
    <citation type="journal article" date="2009" name="Stand. Genomic Sci.">
        <title>Complete genome sequence of Rhodothermus marinus type strain (R-10).</title>
        <authorList>
            <person name="Nolan M."/>
            <person name="Tindall B.J."/>
            <person name="Pomrenke H."/>
            <person name="Lapidus A."/>
            <person name="Copeland A."/>
            <person name="Glavina Del Rio T."/>
            <person name="Lucas S."/>
            <person name="Chen F."/>
            <person name="Tice H."/>
            <person name="Cheng J.F."/>
            <person name="Saunders E."/>
            <person name="Han C."/>
            <person name="Bruce D."/>
            <person name="Goodwin L."/>
            <person name="Chain P."/>
            <person name="Pitluck S."/>
            <person name="Ovchinikova G."/>
            <person name="Pati A."/>
            <person name="Ivanova N."/>
            <person name="Mavromatis K."/>
            <person name="Chen A."/>
            <person name="Palaniappan K."/>
            <person name="Land M."/>
            <person name="Hauser L."/>
            <person name="Chang Y.J."/>
            <person name="Jeffries C.D."/>
            <person name="Brettin T."/>
            <person name="Goker M."/>
            <person name="Bristow J."/>
            <person name="Eisen J.A."/>
            <person name="Markowitz V."/>
            <person name="Hugenholtz P."/>
            <person name="Kyrpides N.C."/>
            <person name="Klenk H.P."/>
            <person name="Detter J.C."/>
        </authorList>
    </citation>
    <scope>NUCLEOTIDE SEQUENCE [LARGE SCALE GENOMIC DNA]</scope>
    <source>
        <strain evidence="4">ATCC 43812 / DSM 4252 / R-10</strain>
        <plasmid evidence="3">pRMAR01</plasmid>
    </source>
</reference>
<evidence type="ECO:0000256" key="1">
    <source>
        <dbReference type="SAM" id="Coils"/>
    </source>
</evidence>
<dbReference type="HOGENOM" id="CLU_1353751_0_0_10"/>
<gene>
    <name evidence="3" type="ordered locus">Rmar_2855</name>
</gene>
<keyword evidence="1" id="KW-0175">Coiled coil</keyword>
<keyword evidence="2" id="KW-0812">Transmembrane</keyword>
<dbReference type="Proteomes" id="UP000002221">
    <property type="component" value="Plasmid pRMAR01"/>
</dbReference>
<organism evidence="3 4">
    <name type="scientific">Rhodothermus marinus (strain ATCC 43812 / DSM 4252 / R-10)</name>
    <name type="common">Rhodothermus obamensis</name>
    <dbReference type="NCBI Taxonomy" id="518766"/>
    <lineage>
        <taxon>Bacteria</taxon>
        <taxon>Pseudomonadati</taxon>
        <taxon>Rhodothermota</taxon>
        <taxon>Rhodothermia</taxon>
        <taxon>Rhodothermales</taxon>
        <taxon>Rhodothermaceae</taxon>
        <taxon>Rhodothermus</taxon>
    </lineage>
</organism>
<feature type="coiled-coil region" evidence="1">
    <location>
        <begin position="7"/>
        <end position="51"/>
    </location>
</feature>
<dbReference type="AlphaFoldDB" id="D0MKQ8"/>
<name>D0MKQ8_RHOM4</name>
<evidence type="ECO:0000313" key="3">
    <source>
        <dbReference type="EMBL" id="ACY49722.1"/>
    </source>
</evidence>
<feature type="transmembrane region" description="Helical" evidence="2">
    <location>
        <begin position="180"/>
        <end position="199"/>
    </location>
</feature>